<dbReference type="Pfam" id="PF07494">
    <property type="entry name" value="Reg_prop"/>
    <property type="match status" value="4"/>
</dbReference>
<dbReference type="Gene3D" id="3.40.50.2300">
    <property type="match status" value="1"/>
</dbReference>
<dbReference type="Gene3D" id="1.10.10.60">
    <property type="entry name" value="Homeodomain-like"/>
    <property type="match status" value="2"/>
</dbReference>
<keyword evidence="4" id="KW-0808">Transferase</keyword>
<dbReference type="InterPro" id="IPR015943">
    <property type="entry name" value="WD40/YVTN_repeat-like_dom_sf"/>
</dbReference>
<dbReference type="Pfam" id="PF12833">
    <property type="entry name" value="HTH_18"/>
    <property type="match status" value="1"/>
</dbReference>
<dbReference type="SUPFAM" id="SSF52172">
    <property type="entry name" value="CheY-like"/>
    <property type="match status" value="1"/>
</dbReference>
<reference evidence="13 14" key="1">
    <citation type="submission" date="2019-04" db="EMBL/GenBank/DDBJ databases">
        <authorList>
            <person name="Liu A."/>
        </authorList>
    </citation>
    <scope>NUCLEOTIDE SEQUENCE [LARGE SCALE GENOMIC DNA]</scope>
    <source>
        <strain evidence="13 14">RZ03</strain>
    </source>
</reference>
<dbReference type="GO" id="GO:0043565">
    <property type="term" value="F:sequence-specific DNA binding"/>
    <property type="evidence" value="ECO:0007669"/>
    <property type="project" value="InterPro"/>
</dbReference>
<dbReference type="SUPFAM" id="SSF46689">
    <property type="entry name" value="Homeodomain-like"/>
    <property type="match status" value="1"/>
</dbReference>
<dbReference type="OrthoDB" id="1522078at2"/>
<feature type="domain" description="Response regulatory" evidence="12">
    <location>
        <begin position="1139"/>
        <end position="1254"/>
    </location>
</feature>
<dbReference type="SMART" id="SM00388">
    <property type="entry name" value="HisKA"/>
    <property type="match status" value="1"/>
</dbReference>
<keyword evidence="3 9" id="KW-0597">Phosphoprotein</keyword>
<keyword evidence="14" id="KW-1185">Reference proteome</keyword>
<dbReference type="InterPro" id="IPR009057">
    <property type="entry name" value="Homeodomain-like_sf"/>
</dbReference>
<dbReference type="SMART" id="SM00387">
    <property type="entry name" value="HATPase_c"/>
    <property type="match status" value="1"/>
</dbReference>
<dbReference type="SMART" id="SM00342">
    <property type="entry name" value="HTH_ARAC"/>
    <property type="match status" value="1"/>
</dbReference>
<comment type="caution">
    <text evidence="13">The sequence shown here is derived from an EMBL/GenBank/DDBJ whole genome shotgun (WGS) entry which is preliminary data.</text>
</comment>
<evidence type="ECO:0000313" key="13">
    <source>
        <dbReference type="EMBL" id="TGV01306.1"/>
    </source>
</evidence>
<evidence type="ECO:0000256" key="1">
    <source>
        <dbReference type="ARBA" id="ARBA00000085"/>
    </source>
</evidence>
<dbReference type="InterPro" id="IPR011110">
    <property type="entry name" value="Reg_prop"/>
</dbReference>
<dbReference type="Gene3D" id="2.130.10.10">
    <property type="entry name" value="YVTN repeat-like/Quinoprotein amine dehydrogenase"/>
    <property type="match status" value="4"/>
</dbReference>
<gene>
    <name evidence="13" type="ORF">EM932_16070</name>
</gene>
<evidence type="ECO:0000259" key="12">
    <source>
        <dbReference type="PROSITE" id="PS50110"/>
    </source>
</evidence>
<dbReference type="SMART" id="SM00448">
    <property type="entry name" value="REC"/>
    <property type="match status" value="1"/>
</dbReference>
<dbReference type="Pfam" id="PF00512">
    <property type="entry name" value="HisKA"/>
    <property type="match status" value="1"/>
</dbReference>
<evidence type="ECO:0000256" key="7">
    <source>
        <dbReference type="ARBA" id="ARBA00023125"/>
    </source>
</evidence>
<dbReference type="GO" id="GO:0003700">
    <property type="term" value="F:DNA-binding transcription factor activity"/>
    <property type="evidence" value="ECO:0007669"/>
    <property type="project" value="InterPro"/>
</dbReference>
<dbReference type="PROSITE" id="PS50110">
    <property type="entry name" value="RESPONSE_REGULATORY"/>
    <property type="match status" value="1"/>
</dbReference>
<dbReference type="SUPFAM" id="SSF55874">
    <property type="entry name" value="ATPase domain of HSP90 chaperone/DNA topoisomerase II/histidine kinase"/>
    <property type="match status" value="1"/>
</dbReference>
<evidence type="ECO:0000256" key="2">
    <source>
        <dbReference type="ARBA" id="ARBA00012438"/>
    </source>
</evidence>
<dbReference type="CDD" id="cd00082">
    <property type="entry name" value="HisKA"/>
    <property type="match status" value="1"/>
</dbReference>
<dbReference type="PROSITE" id="PS01124">
    <property type="entry name" value="HTH_ARAC_FAMILY_2"/>
    <property type="match status" value="1"/>
</dbReference>
<keyword evidence="8" id="KW-0804">Transcription</keyword>
<dbReference type="InterPro" id="IPR018062">
    <property type="entry name" value="HTH_AraC-typ_CS"/>
</dbReference>
<name>A0A4S1DTF5_9FLAO</name>
<feature type="modified residue" description="4-aspartylphosphate" evidence="9">
    <location>
        <position position="1187"/>
    </location>
</feature>
<dbReference type="PROSITE" id="PS00041">
    <property type="entry name" value="HTH_ARAC_FAMILY_1"/>
    <property type="match status" value="1"/>
</dbReference>
<dbReference type="InterPro" id="IPR018060">
    <property type="entry name" value="HTH_AraC"/>
</dbReference>
<dbReference type="Gene3D" id="1.10.287.130">
    <property type="match status" value="1"/>
</dbReference>
<sequence>MKNVIYFFVYYILLLPLFTMSQESHQEFHFVNIKDGIPKAGVSNIIQDHYGFIWIGTSGTGLYKFDGIDYTVYKHRLRDTTSLSSGRIECSYLDSKNRLWVGTENGLNLYDRALDQFKRITLDINNVNRELILSLEEDSSNNLLIGTYGLGLFKLNMTTFSIEKVLNSTYENGSEIYINSIQHSRQGKTFLGTNFGLKEVDFVNNKLIHTRLFSKDNKSIDDNIETLFIDSKNNLWIGFQINKGVYKCTLSNDVNSSIIEVKELKLSTKKIMDIVELSDSTLIVGTENDGLFHIKENGNIIKNYVSSKVEENSILHNSIWSLFVDNNKRIWIGYFNSGVAISDKLYDKFLNIKSLPTNDNSLRISSVMGMIEDSSKNIWIATDGGGIDIYNPKNSIITHVNSQDKSIYSGLTSDYIKTLFVDSHENIWVGSWDSGVFILKKGEKKFINYSIENTAGALRSNTIISMSEDSNGIIWIGTFAEGLHSYDPITKKIKKHSSDGFIKNGFSEKDIRKVLVDSEDVIWLGTTNGLFKVENLKNGALNVTVLSNKMTEEYKNSYDANHILSIYEDSNKNIWIGTRGAGVCKYDKMKDEFIWYNKFSGFNEENVSAITEDVNNDLWISGNSGLTKINLKDFSFTNYTINDGLLSNDFNFGSVLKGTDGLLYFGNFKGVDYFNPKQIKINNSPPSLYLTNFKLFNEKVIPQDEGGPLNKVISETDSICLTYKQSVFTIEYSGINYTRPEKNNYAYYLEGYETTWNYVGQKRSATYTNLDAGNYTFKLKAANNDGVWNENPLELKITVLPPWWQTNWAIFSYLLLFLLGIYLLNQLTQSRIKEKELIRNERLQQIQNDELNKKKIQFFTNISHEFRTPLTLILNPLKDIINNADLNLPQKIKNKHAIIYKNTDRLYRLINELMDLRKLELKKMNVRAEKINLIEFSENIVGYFQEEAFRKNILLSVDVDMPDVTVWADTKMLEKIIFNLLSNAIKVTPEGGTITIELLSTDQLHVLPLIDGENPVEVIEIIISDTGPGLEEDQVSKIFERFYQVEGQNKTYFGGTGIGLEVVQNFVKLHKGVINVKSKIGEGTTFKILLASGNAHFSEKEIILSDKTLHEKKEDFLTIPTVEIGEQLDESIQVQKTDTILIVEDNIELRDYLKLELSDQYKVLLASNGKAGIKIARESFPDVIITDVIMPEMSGFEFCKIIKTDSSTSHIPLLMLTAKATIENRIEGIENGADAYMVKPFDLKLLKLRLTQLIKSRRLIFDKYFSAISGAEDNVNTSSIDKDFIQKLLGYINENIGDSNLGVEELATHLYLSRSQLYRKVKALTGQTVNEFVRRIRLERAKQILEKGSSNISEACYSVGFASPSYFSKCFKAHFGVLPTEIETK</sequence>
<dbReference type="Pfam" id="PF00072">
    <property type="entry name" value="Response_reg"/>
    <property type="match status" value="1"/>
</dbReference>
<feature type="domain" description="Histidine kinase" evidence="11">
    <location>
        <begin position="861"/>
        <end position="1094"/>
    </location>
</feature>
<dbReference type="EC" id="2.7.13.3" evidence="2"/>
<comment type="catalytic activity">
    <reaction evidence="1">
        <text>ATP + protein L-histidine = ADP + protein N-phospho-L-histidine.</text>
        <dbReference type="EC" id="2.7.13.3"/>
    </reaction>
</comment>
<dbReference type="SUPFAM" id="SSF47384">
    <property type="entry name" value="Homodimeric domain of signal transducing histidine kinase"/>
    <property type="match status" value="1"/>
</dbReference>
<proteinExistence type="predicted"/>
<evidence type="ECO:0000259" key="10">
    <source>
        <dbReference type="PROSITE" id="PS01124"/>
    </source>
</evidence>
<evidence type="ECO:0000256" key="6">
    <source>
        <dbReference type="ARBA" id="ARBA00023015"/>
    </source>
</evidence>
<dbReference type="EMBL" id="SRSO01000025">
    <property type="protein sequence ID" value="TGV01306.1"/>
    <property type="molecule type" value="Genomic_DNA"/>
</dbReference>
<evidence type="ECO:0000256" key="5">
    <source>
        <dbReference type="ARBA" id="ARBA00022777"/>
    </source>
</evidence>
<dbReference type="Proteomes" id="UP000307602">
    <property type="component" value="Unassembled WGS sequence"/>
</dbReference>
<evidence type="ECO:0000256" key="8">
    <source>
        <dbReference type="ARBA" id="ARBA00023163"/>
    </source>
</evidence>
<feature type="domain" description="HTH araC/xylS-type" evidence="10">
    <location>
        <begin position="1286"/>
        <end position="1385"/>
    </location>
</feature>
<dbReference type="InterPro" id="IPR013783">
    <property type="entry name" value="Ig-like_fold"/>
</dbReference>
<dbReference type="Pfam" id="PF02518">
    <property type="entry name" value="HATPase_c"/>
    <property type="match status" value="1"/>
</dbReference>
<evidence type="ECO:0000256" key="4">
    <source>
        <dbReference type="ARBA" id="ARBA00022679"/>
    </source>
</evidence>
<dbReference type="InterPro" id="IPR005467">
    <property type="entry name" value="His_kinase_dom"/>
</dbReference>
<dbReference type="PROSITE" id="PS50109">
    <property type="entry name" value="HIS_KIN"/>
    <property type="match status" value="1"/>
</dbReference>
<dbReference type="PRINTS" id="PR00344">
    <property type="entry name" value="BCTRLSENSOR"/>
</dbReference>
<dbReference type="InterPro" id="IPR036890">
    <property type="entry name" value="HATPase_C_sf"/>
</dbReference>
<protein>
    <recommendedName>
        <fullName evidence="2">histidine kinase</fullName>
        <ecNumber evidence="2">2.7.13.3</ecNumber>
    </recommendedName>
</protein>
<evidence type="ECO:0000256" key="3">
    <source>
        <dbReference type="ARBA" id="ARBA00022553"/>
    </source>
</evidence>
<evidence type="ECO:0000313" key="14">
    <source>
        <dbReference type="Proteomes" id="UP000307602"/>
    </source>
</evidence>
<dbReference type="InterPro" id="IPR003594">
    <property type="entry name" value="HATPase_dom"/>
</dbReference>
<evidence type="ECO:0000259" key="11">
    <source>
        <dbReference type="PROSITE" id="PS50109"/>
    </source>
</evidence>
<dbReference type="InterPro" id="IPR003661">
    <property type="entry name" value="HisK_dim/P_dom"/>
</dbReference>
<dbReference type="InterPro" id="IPR036097">
    <property type="entry name" value="HisK_dim/P_sf"/>
</dbReference>
<evidence type="ECO:0000256" key="9">
    <source>
        <dbReference type="PROSITE-ProRule" id="PRU00169"/>
    </source>
</evidence>
<dbReference type="InterPro" id="IPR011123">
    <property type="entry name" value="Y_Y_Y"/>
</dbReference>
<dbReference type="PANTHER" id="PTHR43547">
    <property type="entry name" value="TWO-COMPONENT HISTIDINE KINASE"/>
    <property type="match status" value="1"/>
</dbReference>
<dbReference type="FunFam" id="3.30.565.10:FF:000006">
    <property type="entry name" value="Sensor histidine kinase WalK"/>
    <property type="match status" value="1"/>
</dbReference>
<organism evidence="13 14">
    <name type="scientific">Flavivirga rizhaonensis</name>
    <dbReference type="NCBI Taxonomy" id="2559571"/>
    <lineage>
        <taxon>Bacteria</taxon>
        <taxon>Pseudomonadati</taxon>
        <taxon>Bacteroidota</taxon>
        <taxon>Flavobacteriia</taxon>
        <taxon>Flavobacteriales</taxon>
        <taxon>Flavobacteriaceae</taxon>
        <taxon>Flavivirga</taxon>
    </lineage>
</organism>
<keyword evidence="6" id="KW-0805">Transcription regulation</keyword>
<keyword evidence="5 13" id="KW-0418">Kinase</keyword>
<dbReference type="InterPro" id="IPR004358">
    <property type="entry name" value="Sig_transdc_His_kin-like_C"/>
</dbReference>
<dbReference type="Gene3D" id="2.60.40.10">
    <property type="entry name" value="Immunoglobulins"/>
    <property type="match status" value="1"/>
</dbReference>
<dbReference type="InterPro" id="IPR001789">
    <property type="entry name" value="Sig_transdc_resp-reg_receiver"/>
</dbReference>
<dbReference type="PANTHER" id="PTHR43547:SF2">
    <property type="entry name" value="HYBRID SIGNAL TRANSDUCTION HISTIDINE KINASE C"/>
    <property type="match status" value="1"/>
</dbReference>
<dbReference type="Pfam" id="PF07495">
    <property type="entry name" value="Y_Y_Y"/>
    <property type="match status" value="1"/>
</dbReference>
<accession>A0A4S1DTF5</accession>
<dbReference type="GO" id="GO:0000155">
    <property type="term" value="F:phosphorelay sensor kinase activity"/>
    <property type="evidence" value="ECO:0007669"/>
    <property type="project" value="InterPro"/>
</dbReference>
<dbReference type="SUPFAM" id="SSF63829">
    <property type="entry name" value="Calcium-dependent phosphotriesterase"/>
    <property type="match status" value="2"/>
</dbReference>
<dbReference type="InterPro" id="IPR011006">
    <property type="entry name" value="CheY-like_superfamily"/>
</dbReference>
<dbReference type="Gene3D" id="3.30.565.10">
    <property type="entry name" value="Histidine kinase-like ATPase, C-terminal domain"/>
    <property type="match status" value="1"/>
</dbReference>
<dbReference type="FunFam" id="2.60.40.10:FF:000791">
    <property type="entry name" value="Two-component system sensor histidine kinase/response regulator"/>
    <property type="match status" value="1"/>
</dbReference>
<keyword evidence="7" id="KW-0238">DNA-binding</keyword>
<dbReference type="SUPFAM" id="SSF101898">
    <property type="entry name" value="NHL repeat"/>
    <property type="match status" value="1"/>
</dbReference>